<dbReference type="EMBL" id="DTIB01000072">
    <property type="protein sequence ID" value="HGB25031.1"/>
    <property type="molecule type" value="Genomic_DNA"/>
</dbReference>
<dbReference type="Pfam" id="PF01986">
    <property type="entry name" value="DUF123"/>
    <property type="match status" value="1"/>
</dbReference>
<evidence type="ECO:0000313" key="1">
    <source>
        <dbReference type="EMBL" id="HGB25031.1"/>
    </source>
</evidence>
<dbReference type="CDD" id="cd10441">
    <property type="entry name" value="GIY-YIG_COG1833"/>
    <property type="match status" value="1"/>
</dbReference>
<dbReference type="InterPro" id="IPR002837">
    <property type="entry name" value="DUF123"/>
</dbReference>
<organism evidence="1">
    <name type="scientific">Thermofilum pendens</name>
    <dbReference type="NCBI Taxonomy" id="2269"/>
    <lineage>
        <taxon>Archaea</taxon>
        <taxon>Thermoproteota</taxon>
        <taxon>Thermoprotei</taxon>
        <taxon>Thermofilales</taxon>
        <taxon>Thermofilaceae</taxon>
        <taxon>Thermofilum</taxon>
    </lineage>
</organism>
<dbReference type="AlphaFoldDB" id="A0A7C3SKY3"/>
<gene>
    <name evidence="1" type="ORF">ENV88_03120</name>
</gene>
<comment type="caution">
    <text evidence="1">The sequence shown here is derived from an EMBL/GenBank/DDBJ whole genome shotgun (WGS) entry which is preliminary data.</text>
</comment>
<accession>A0A7C3SKY3</accession>
<name>A0A7C3SKY3_THEPE</name>
<proteinExistence type="predicted"/>
<reference evidence="1" key="1">
    <citation type="journal article" date="2020" name="mSystems">
        <title>Genome- and Community-Level Interaction Insights into Carbon Utilization and Element Cycling Functions of Hydrothermarchaeota in Hydrothermal Sediment.</title>
        <authorList>
            <person name="Zhou Z."/>
            <person name="Liu Y."/>
            <person name="Xu W."/>
            <person name="Pan J."/>
            <person name="Luo Z.H."/>
            <person name="Li M."/>
        </authorList>
    </citation>
    <scope>NUCLEOTIDE SEQUENCE [LARGE SCALE GENOMIC DNA]</scope>
    <source>
        <strain evidence="1">SpSt-8</strain>
    </source>
</reference>
<dbReference type="PANTHER" id="PTHR37460:SF1">
    <property type="entry name" value="ENDONUCLEASE III"/>
    <property type="match status" value="1"/>
</dbReference>
<dbReference type="PANTHER" id="PTHR37460">
    <property type="entry name" value="ENDONUCLEASE III"/>
    <property type="match status" value="1"/>
</dbReference>
<protein>
    <submittedName>
        <fullName evidence="1">GIY-YIG nuclease family protein</fullName>
    </submittedName>
</protein>
<sequence length="159" mass="17549">MQSSELSRCALPSWKGVYALVLELTGKVQVKVRRRDAELAPGLYVYIGSAKGPGGLRARVERHARREKRVRWHVDQLTTAASRILVVVYALSDARECVLTPYLEQLGFSHPIPGFGSSDCGSGCASHLFQVGCDLATAVELVREAFRRARLRPEVCEVP</sequence>